<feature type="transmembrane region" description="Helical" evidence="1">
    <location>
        <begin position="30"/>
        <end position="48"/>
    </location>
</feature>
<keyword evidence="3" id="KW-1185">Reference proteome</keyword>
<accession>A0A848G262</accession>
<sequence length="350" mass="37884">MADPITRQLDSIQSMLVRGQRNLRMERHSLVLWGLAGAGLFLSSDLILTAEQIPDTTRRALAWLAWIGLVLGGAGWVDWHLTRRVKAARDETWSFIHRQVVKLLWLLMGIGTLFTFATFFFGGAYMLCTVWLVMIGLSLYVHGLFSEEVLEWAGGIIIAIGVAGLAARLPFETMKWIAASVFGLGLPLLSLLLDHGRERPFALRLAQAAGWSVAVLAAPLLGHRYASGLIPPEAPISSLAAFQAGASTGGLHIVSLPAGTRVPVRVDVSGDLFRPAPDAILPLTLDQPLEILLRDGQPTGDVRAPGGPWVLARETHWISIPWMKASLDPAHGPQVESALVVDFKGGAARQ</sequence>
<dbReference type="Proteomes" id="UP000580043">
    <property type="component" value="Unassembled WGS sequence"/>
</dbReference>
<name>A0A848G262_9RHOO</name>
<feature type="transmembrane region" description="Helical" evidence="1">
    <location>
        <begin position="60"/>
        <end position="79"/>
    </location>
</feature>
<comment type="caution">
    <text evidence="2">The sequence shown here is derived from an EMBL/GenBank/DDBJ whole genome shotgun (WGS) entry which is preliminary data.</text>
</comment>
<reference evidence="2 3" key="1">
    <citation type="submission" date="2020-04" db="EMBL/GenBank/DDBJ databases">
        <title>Zoogloea sp. G-4-1-14 isolated from soil.</title>
        <authorList>
            <person name="Dahal R.H."/>
        </authorList>
    </citation>
    <scope>NUCLEOTIDE SEQUENCE [LARGE SCALE GENOMIC DNA]</scope>
    <source>
        <strain evidence="2 3">G-4-1-14</strain>
    </source>
</reference>
<evidence type="ECO:0000256" key="1">
    <source>
        <dbReference type="SAM" id="Phobius"/>
    </source>
</evidence>
<organism evidence="2 3">
    <name type="scientific">Zoogloea dura</name>
    <dbReference type="NCBI Taxonomy" id="2728840"/>
    <lineage>
        <taxon>Bacteria</taxon>
        <taxon>Pseudomonadati</taxon>
        <taxon>Pseudomonadota</taxon>
        <taxon>Betaproteobacteria</taxon>
        <taxon>Rhodocyclales</taxon>
        <taxon>Zoogloeaceae</taxon>
        <taxon>Zoogloea</taxon>
    </lineage>
</organism>
<dbReference type="EMBL" id="JABBGA010000003">
    <property type="protein sequence ID" value="NML25312.1"/>
    <property type="molecule type" value="Genomic_DNA"/>
</dbReference>
<dbReference type="RefSeq" id="WP_169144942.1">
    <property type="nucleotide sequence ID" value="NZ_JABBGA010000003.1"/>
</dbReference>
<gene>
    <name evidence="2" type="ORF">HHL15_06135</name>
</gene>
<keyword evidence="1" id="KW-0812">Transmembrane</keyword>
<proteinExistence type="predicted"/>
<protein>
    <submittedName>
        <fullName evidence="2">MFS transporter permease</fullName>
    </submittedName>
</protein>
<evidence type="ECO:0000313" key="2">
    <source>
        <dbReference type="EMBL" id="NML25312.1"/>
    </source>
</evidence>
<dbReference type="AlphaFoldDB" id="A0A848G262"/>
<keyword evidence="1" id="KW-1133">Transmembrane helix</keyword>
<keyword evidence="1" id="KW-0472">Membrane</keyword>
<feature type="transmembrane region" description="Helical" evidence="1">
    <location>
        <begin position="100"/>
        <end position="117"/>
    </location>
</feature>
<feature type="transmembrane region" description="Helical" evidence="1">
    <location>
        <begin position="149"/>
        <end position="167"/>
    </location>
</feature>
<evidence type="ECO:0000313" key="3">
    <source>
        <dbReference type="Proteomes" id="UP000580043"/>
    </source>
</evidence>
<feature type="transmembrane region" description="Helical" evidence="1">
    <location>
        <begin position="173"/>
        <end position="193"/>
    </location>
</feature>